<dbReference type="Pfam" id="PF13205">
    <property type="entry name" value="Big_5"/>
    <property type="match status" value="1"/>
</dbReference>
<dbReference type="STRING" id="1851148.SMSP2_02400"/>
<keyword evidence="1 3" id="KW-0732">Signal</keyword>
<dbReference type="Proteomes" id="UP000188181">
    <property type="component" value="Chromosome"/>
</dbReference>
<dbReference type="Pfam" id="PF05735">
    <property type="entry name" value="TSP_C"/>
    <property type="match status" value="1"/>
</dbReference>
<organism evidence="5 6">
    <name type="scientific">Limihaloglobus sulfuriphilus</name>
    <dbReference type="NCBI Taxonomy" id="1851148"/>
    <lineage>
        <taxon>Bacteria</taxon>
        <taxon>Pseudomonadati</taxon>
        <taxon>Planctomycetota</taxon>
        <taxon>Phycisphaerae</taxon>
        <taxon>Sedimentisphaerales</taxon>
        <taxon>Sedimentisphaeraceae</taxon>
        <taxon>Limihaloglobus</taxon>
    </lineage>
</organism>
<feature type="region of interest" description="Disordered" evidence="2">
    <location>
        <begin position="2429"/>
        <end position="2451"/>
    </location>
</feature>
<dbReference type="InterPro" id="IPR013320">
    <property type="entry name" value="ConA-like_dom_sf"/>
</dbReference>
<evidence type="ECO:0000313" key="5">
    <source>
        <dbReference type="EMBL" id="AQQ72021.1"/>
    </source>
</evidence>
<dbReference type="InterPro" id="IPR014755">
    <property type="entry name" value="Cu-Rt/internalin_Ig-like"/>
</dbReference>
<evidence type="ECO:0000313" key="6">
    <source>
        <dbReference type="Proteomes" id="UP000188181"/>
    </source>
</evidence>
<sequence length="3405" mass="363052" precursor="true">MKTKSLSSLFAIVCIAVSTPLFAATVIPLSDAVTTDIPVVSGDGFFCELFLIGGNGTPTPSRLDGYTPDADLQSPVINFPNPGNDVSISSSFTAFFSDTVYAPESVQNLNPSGFIMRMTSNLKITSDLDMNPATPEIDISIRQGSDDGHYLVIGQQFLGSSGEHPFTWYSYDLSFEGEGLYPYYQLFAANSVGISGVELQWSTATSGGWAVIPQEYAFLSTDGQCEQKVYFDELSEGTAVTNQYESLGAVFETLSGGIVATSSKPLEFVPVSASNVLADPATEPAEEGILSIKFVDPVSLTPATTDYFSTYVIDAESIGATVTAFDIAGETLYTESVTDKGYASQYFVEIAQNGIYEVVITLGSGADTSALDNICWATPDEILLPDIALSNLNTDVEGWGGMPINVSLDITNAGNSILQPGWDIDFYVSDDETFDELTDEFCETYNVAIQVETSQTVDLNAIIMLPDDITGDKYLIAVADKNDTVPEFPDEYNNTAVSAAVISTATDHVPPKVISQDPDGLTPQGTSSVTVEFSETIDAETFTAAEISITDPDSAAVAVNDVQNTEGNKWKITFANLMETGTYTLTINSGVSDPAGNYLDGNGDGTPSSYTGTFEVTTEPIQSDLKDWTKHGNPSNGNWNVAADGLSVLQTVNGQPTFFISDFDLTDSSFQGTFAVETGSDDDYIGFVFGFNDNDSNPSTLDSPFYLLSWKQTNQSHTGYGEAGFKVVKVTDPNNYNYWDVETTSYGTVLHRLTASDKGWKDYEVYEFFLSYQPLNGQIRVIINRESDGVELYNTGLLTDPEPLGTGRVGFYNYSQAQVRYAGFSSAALQPPVAVPGEDYSFNASGTDITLDATGSYDQDYQNLGFAAIASLQWDIGNDGIGDDAGRTNGSETLTLQQAKDKGLAIGSDIEVALTVTDADALTDTAVTTVTYQNTPPAVDAGSDDYGTISSGQSVELLGSVTDADIAVDVGDSLAYEWDIAPAATAGEIGDGFSLELTPNLDYNTLFSLLGAGSGTLYLNAVDSSGTVVTDSAAIAVEVVSLTVTTAHGTANPPEGINVFIPDSEISCTVNSPVTQGTTRYLCSGWTGTGSVPATGAGNDTGIFVLSLDSSITWNWETEYYLDTAAAGGGSVDVPDGWHPQGDVISINAQADAFHHFTGFSGDTAGAVIDGGQITVTMDQPRAITANFEIDTYTVTFQAGDHGQITAGSPQQAVAHGSSAVPPTITADSGWAFVGWDVDYTNITAAVTITAQYLPAYTVTFQAGDHGEITGGSAVQTVPEGGSATAPTVTAMSGWVFTGWDASLTNITSDLTVTAQYSGAELGLTVDAEEVRENTTTPNIRCVVSRNGSFNQNLSVSVISSDTSEITVPANVTIPAGQTSAAFFATVLNDGLLDGDQTAVITVSAGGYLPADASILVIDTEKPTLSIQMPQMEAYEGDIFTATLNSNYPAVGDTVVYLQKTPVSQLDIPAAVTILDGEQSAFFDVVVINDDVAEQDGNAEIRANNPSYNPATATLFVYDDDVPGAVLTIAPQEASEGAGFNAAVATVTRTEPDTSKPVNIQLTADVPNALILPTGVSIPAGQTSANFMVGTLDNSMVDGERIVMISGKVLVASCGCALDPSSGTAIESALTILDDDGPTLKVTPVPATMPENKLNAGVLRITHNLVELTEDLTVNISHDSGDEISVAATAVIPAGEPGVDVPVQTLDDGIEDGSQMVSIYVDAAGYTSGTAWLLVSDQNLADLSISNIEILSDVVTGEDFDFSFDLDNIGLWDSPAGIAVKVYYSTNNNISTDKLIKSYVTLKTVPLDGSITVTLTAPAPEVTGDYKLIIVADSEKILAELNEGNNTGYSDNFLIQPAYSAVTQTDVATAIAPQPIPIYGTATMADGVTPAANVPLDVYTVVGGMRRTISAVTDDYGDFYAEFVPLPGEKGHYSLGACYPGMNSYEEQDSFELLGIKRTTSAHIVWDMTVGDVKDGVIGITNPSYDNLTGVSVQAVNKPDNCQIQLNAPSSLPGGSTASINYTVTATGVSEGNDYHVITVRVTSAEGVTFDIPCYYFSESVKGYLKAEPTTLSTTMNRIEPRLVEFKIRNDGSGESGMITIDVPAASWIRLISPKYVESIPGGGSTTAVIELFADDSVPFNAPINGSIAINADNANSVILPFSFEAVSSETGSILIDVVDEYTYYVEGEPHLEGAQVKIKNPYTGELLHEGLTDVNGIYQSPELPIGKYSVSVTADKHAGWQNFIEVVPGTVTDELVFLQYQSITYTWDVKRTEIEDQYDVELIVDFETNVPAPVITIQAPSEVPQLNYGEEYIFNVVVTNHGLINALNVELTLPTVETYLFEALVTDIPVLPAKSNIVVPVRMSRVASDMKMATPEDYMPCTMAILAAMEYLCGPEYRNVYESSNNIRFLGHLCDLLSMLGGSIGGGTGGGTSGGTPSRGGGTGTASGGYSNPTVGNTIDGCEAIKCIDSLLGLNPFIGAGGTGVGIGSNLASGNYGGAAWEGTKPFIPHYDKLEALKNCLAMKSSKERLEKALKAAGASDIEQSIIDAEKIVDAMIAMRELQFYIVGTDAWEDELFDGFLELLSGSMDPVTFIIPPENEGDLISYAELSTTVSAADVAYTIERWNRSVEYWNLGYENALDVPAGLNDDFIEPDVMEQIMQPVNAADQYAVSRGFAGLADMEETQLIYIRDYVEQGTGNVCAVVSLRINQRITITREAFEGTLSLYNGNLTTDMTDIQLDLVVRDEDGNISTDLFEISTQSLDVMTGIDGTGTLAPDAEGSAVVLFIPEYGAAPEFAKTYYFGGILSYTDPFSGEHVEVDLFPVALEVQPSPQLYLDYFLQRDVYADDPFTDIVEPILPAEMAVLVVNKGYGVAKNFRIDSAQPEIFENEKGLMIDFALLDYNLDGAALNGLPSEDGLSQVNLGDIEAQSSAVAQWWLTSTLQGHFIGMQASFVHLNSSGNPDISLIKEVDIHELIRSVVADGDELPDFLVTELNVNDLPDTIYFSDGQVADVAQVQGTADNFVPGIVSTVDITVTANAGWQYIWLPDPGSGDFEIVGVTRSDGSELPLRNCWLTDRTMPDGADTIYEDKLHIFDGFPEAGTEVYTIELIQKDANPPEVSEFAGVEDNEIVNVMPSINVVFSEPIDPATFSYHDLMLRFQGQLKQLSPVVITQIDDVTFNLDLSGVDFGDGYYLLTVQAAGIKDTFGNSGVAGREIGWSLLGNTEVNPVGIVSWVLVDKVRSGRTTYDYIFAARLRNLMGVDVSNFTADMVLTTSNAELIDGSISIASIPADSIVTAETDTIALRVDMTTNLPTTALNGQMFYDTATEPGQSFDFTSYLLLESNRAAGDVNGDKRVDIDDLFIFGNDWLKAGSAADIMPAPNGDGIVNLWDYAVLAKNWQIIFD</sequence>
<dbReference type="GO" id="GO:0000272">
    <property type="term" value="P:polysaccharide catabolic process"/>
    <property type="evidence" value="ECO:0007669"/>
    <property type="project" value="InterPro"/>
</dbReference>
<dbReference type="SUPFAM" id="SSF49478">
    <property type="entry name" value="Cna protein B-type domain"/>
    <property type="match status" value="1"/>
</dbReference>
<evidence type="ECO:0000256" key="2">
    <source>
        <dbReference type="SAM" id="MobiDB-lite"/>
    </source>
</evidence>
<dbReference type="Gene3D" id="1.10.1330.10">
    <property type="entry name" value="Dockerin domain"/>
    <property type="match status" value="1"/>
</dbReference>
<protein>
    <recommendedName>
        <fullName evidence="4">TSP C-terminal domain-containing protein</fullName>
    </recommendedName>
</protein>
<dbReference type="InterPro" id="IPR032812">
    <property type="entry name" value="SbsA_Ig"/>
</dbReference>
<evidence type="ECO:0000256" key="1">
    <source>
        <dbReference type="ARBA" id="ARBA00022729"/>
    </source>
</evidence>
<dbReference type="Pfam" id="PF07705">
    <property type="entry name" value="CARDB"/>
    <property type="match status" value="2"/>
</dbReference>
<dbReference type="EMBL" id="CP019646">
    <property type="protein sequence ID" value="AQQ72021.1"/>
    <property type="molecule type" value="Genomic_DNA"/>
</dbReference>
<dbReference type="InterPro" id="IPR036439">
    <property type="entry name" value="Dockerin_dom_sf"/>
</dbReference>
<dbReference type="PROSITE" id="PS51236">
    <property type="entry name" value="TSP_CTER"/>
    <property type="match status" value="1"/>
</dbReference>
<evidence type="ECO:0000259" key="4">
    <source>
        <dbReference type="PROSITE" id="PS51236"/>
    </source>
</evidence>
<dbReference type="InterPro" id="IPR038081">
    <property type="entry name" value="CalX-like_sf"/>
</dbReference>
<proteinExistence type="predicted"/>
<feature type="chain" id="PRO_5012207916" description="TSP C-terminal domain-containing protein" evidence="3">
    <location>
        <begin position="24"/>
        <end position="3405"/>
    </location>
</feature>
<dbReference type="GO" id="GO:0005576">
    <property type="term" value="C:extracellular region"/>
    <property type="evidence" value="ECO:0007669"/>
    <property type="project" value="InterPro"/>
</dbReference>
<feature type="domain" description="TSP C-terminal" evidence="4">
    <location>
        <begin position="612"/>
        <end position="833"/>
    </location>
</feature>
<dbReference type="Gene3D" id="2.60.40.1220">
    <property type="match status" value="1"/>
</dbReference>
<dbReference type="InterPro" id="IPR044060">
    <property type="entry name" value="Bacterial_rp_domain"/>
</dbReference>
<dbReference type="GO" id="GO:0005509">
    <property type="term" value="F:calcium ion binding"/>
    <property type="evidence" value="ECO:0007669"/>
    <property type="project" value="InterPro"/>
</dbReference>
<dbReference type="PANTHER" id="PTHR10199">
    <property type="entry name" value="THROMBOSPONDIN"/>
    <property type="match status" value="1"/>
</dbReference>
<dbReference type="Gene3D" id="2.60.40.10">
    <property type="entry name" value="Immunoglobulins"/>
    <property type="match status" value="3"/>
</dbReference>
<dbReference type="Pfam" id="PF18998">
    <property type="entry name" value="Flg_new_2"/>
    <property type="match status" value="3"/>
</dbReference>
<dbReference type="SUPFAM" id="SSF63446">
    <property type="entry name" value="Type I dockerin domain"/>
    <property type="match status" value="1"/>
</dbReference>
<dbReference type="SUPFAM" id="SSF141072">
    <property type="entry name" value="CalX-like"/>
    <property type="match status" value="3"/>
</dbReference>
<feature type="signal peptide" evidence="3">
    <location>
        <begin position="1"/>
        <end position="23"/>
    </location>
</feature>
<dbReference type="RefSeq" id="WP_146684252.1">
    <property type="nucleotide sequence ID" value="NZ_CP019646.1"/>
</dbReference>
<keyword evidence="6" id="KW-1185">Reference proteome</keyword>
<dbReference type="InterPro" id="IPR011635">
    <property type="entry name" value="CARDB"/>
</dbReference>
<gene>
    <name evidence="5" type="ORF">SMSP2_02400</name>
</gene>
<reference evidence="6" key="1">
    <citation type="submission" date="2017-02" db="EMBL/GenBank/DDBJ databases">
        <title>Comparative genomics and description of representatives of a novel lineage of planctomycetes thriving in anoxic sediments.</title>
        <authorList>
            <person name="Spring S."/>
            <person name="Bunk B."/>
            <person name="Sproer C."/>
        </authorList>
    </citation>
    <scope>NUCLEOTIDE SEQUENCE [LARGE SCALE GENOMIC DNA]</scope>
    <source>
        <strain evidence="6">SM-Chi-D1</strain>
    </source>
</reference>
<dbReference type="PANTHER" id="PTHR10199:SF100">
    <property type="entry name" value="THROMBOSPONDIN, ISOFORM A"/>
    <property type="match status" value="1"/>
</dbReference>
<dbReference type="KEGG" id="pbas:SMSP2_02400"/>
<dbReference type="SUPFAM" id="SSF49899">
    <property type="entry name" value="Concanavalin A-like lectins/glucanases"/>
    <property type="match status" value="1"/>
</dbReference>
<name>A0A1Q2MH49_9BACT</name>
<dbReference type="Gene3D" id="2.60.120.200">
    <property type="match status" value="1"/>
</dbReference>
<dbReference type="GO" id="GO:0007155">
    <property type="term" value="P:cell adhesion"/>
    <property type="evidence" value="ECO:0007669"/>
    <property type="project" value="InterPro"/>
</dbReference>
<feature type="compositionally biased region" description="Gly residues" evidence="2">
    <location>
        <begin position="2429"/>
        <end position="2448"/>
    </location>
</feature>
<dbReference type="InterPro" id="IPR008859">
    <property type="entry name" value="Thrombospondin_C"/>
</dbReference>
<dbReference type="OrthoDB" id="221077at2"/>
<dbReference type="InterPro" id="IPR013783">
    <property type="entry name" value="Ig-like_fold"/>
</dbReference>
<evidence type="ECO:0000256" key="3">
    <source>
        <dbReference type="SAM" id="SignalP"/>
    </source>
</evidence>
<accession>A0A1Q2MH49</accession>